<feature type="signal peptide" evidence="6">
    <location>
        <begin position="1"/>
        <end position="20"/>
    </location>
</feature>
<evidence type="ECO:0000256" key="5">
    <source>
        <dbReference type="ARBA" id="ARBA00023180"/>
    </source>
</evidence>
<dbReference type="Gene3D" id="2.60.120.200">
    <property type="match status" value="2"/>
</dbReference>
<name>A0A2S9YP63_9BACT</name>
<dbReference type="SUPFAM" id="SSF49899">
    <property type="entry name" value="Concanavalin A-like lectins/glucanases"/>
    <property type="match status" value="2"/>
</dbReference>
<dbReference type="InterPro" id="IPR051360">
    <property type="entry name" value="Neuronal_Pentraxin_Related"/>
</dbReference>
<protein>
    <submittedName>
        <fullName evidence="8">Pentaxin family protein</fullName>
    </submittedName>
</protein>
<keyword evidence="2" id="KW-0479">Metal-binding</keyword>
<reference evidence="8 9" key="1">
    <citation type="submission" date="2018-03" db="EMBL/GenBank/DDBJ databases">
        <title>Draft Genome Sequences of the Obligatory Marine Myxobacteria Enhygromyxa salina SWB007.</title>
        <authorList>
            <person name="Poehlein A."/>
            <person name="Moghaddam J.A."/>
            <person name="Harms H."/>
            <person name="Alanjari M."/>
            <person name="Koenig G.M."/>
            <person name="Daniel R."/>
            <person name="Schaeberle T.F."/>
        </authorList>
    </citation>
    <scope>NUCLEOTIDE SEQUENCE [LARGE SCALE GENOMIC DNA]</scope>
    <source>
        <strain evidence="8 9">SWB007</strain>
    </source>
</reference>
<gene>
    <name evidence="8" type="ORF">ENSA7_34060</name>
</gene>
<evidence type="ECO:0000313" key="9">
    <source>
        <dbReference type="Proteomes" id="UP000238823"/>
    </source>
</evidence>
<sequence>MKTYIFTVLAISSIPSVALASTVGYKSGVGPWTDIELSIGEDAIYHCDAIGYDEMVDVNLNRNTSWQETNVYMCMDHSLMWPDQFQANRPIADLRLIIDGWDVVGGSSGDELCQDIGPDYYQVGGFYQNQRYIGVVPIGSPYFAPDAAELNTTGSWGNDEVLLCAYQPPDSTYILDQLYVAASDDKDEAKAKCADDTFVSVPGTDKDGDPMAWVDLNHDVGGDFIYMCRSRVGRDTIHLEKRRSTKYNGAQRWFSIPEPLKIGHNTSDHARLQSWAFDNLSSFTIALGLELEPMPKSHSSRTLLSVSRNAQSNHLILEYYESDGGLWLTLDGTKYSLGTAALTLGTRHVVAVTKSGSSASAYIDGVLIGSAAVGAFTLDPVNAGVVGEVILGQEQDTMGGGFDANQSLGGTIFSASVYDEALSAAQVSTAQGRWRAGNDSGTTLDLLFIEDTSGIGWSQIDEGSVGSWDWEYRPSEWIPPHGWMLTQHFNAGSEGPIALDGHTPWFGTGQVSDLWMEEGRFSVNLWNGDDDGIGIIYGYRDEDNFYRAEIDGLTGAARITRVVDGEYELLGTGSCGDGLPVSWAFDMEVDISDTADASINHVLRVFGQPCATVNEDEYRGGNVGVWTAWNEKTSFLQYHMSSYATIDGSDDVPGQSWNFATDELLIGDNSWDAAQLDSRAFDGMDDFSLTCEVRLDGLQVSGAYPGNTLLSCANPWQDNAMSYWYEAASGLFAVRINNTTRTFSVSQEVQDAVADGEYHEWGVSRSGDVVSVSFDGASVGVANGFGGPTDVSVCFIGQEQDCDGGCFDSNQSLLGSVDGCSLERG</sequence>
<evidence type="ECO:0000256" key="3">
    <source>
        <dbReference type="ARBA" id="ARBA00022837"/>
    </source>
</evidence>
<dbReference type="EMBL" id="PVNL01000064">
    <property type="protein sequence ID" value="PRQ06868.1"/>
    <property type="molecule type" value="Genomic_DNA"/>
</dbReference>
<feature type="chain" id="PRO_5015541215" evidence="6">
    <location>
        <begin position="21"/>
        <end position="825"/>
    </location>
</feature>
<evidence type="ECO:0000256" key="4">
    <source>
        <dbReference type="ARBA" id="ARBA00023157"/>
    </source>
</evidence>
<keyword evidence="6" id="KW-0732">Signal</keyword>
<accession>A0A2S9YP63</accession>
<keyword evidence="3" id="KW-0106">Calcium</keyword>
<feature type="domain" description="Pentraxin (PTX)" evidence="7">
    <location>
        <begin position="246"/>
        <end position="461"/>
    </location>
</feature>
<keyword evidence="5" id="KW-0325">Glycoprotein</keyword>
<dbReference type="AlphaFoldDB" id="A0A2S9YP63"/>
<dbReference type="Gene3D" id="2.60.120.560">
    <property type="entry name" value="Exo-inulinase, domain 1"/>
    <property type="match status" value="1"/>
</dbReference>
<dbReference type="InterPro" id="IPR013320">
    <property type="entry name" value="ConA-like_dom_sf"/>
</dbReference>
<dbReference type="Proteomes" id="UP000238823">
    <property type="component" value="Unassembled WGS sequence"/>
</dbReference>
<proteinExistence type="predicted"/>
<dbReference type="InterPro" id="IPR001759">
    <property type="entry name" value="PTX_dom"/>
</dbReference>
<organism evidence="8 9">
    <name type="scientific">Enhygromyxa salina</name>
    <dbReference type="NCBI Taxonomy" id="215803"/>
    <lineage>
        <taxon>Bacteria</taxon>
        <taxon>Pseudomonadati</taxon>
        <taxon>Myxococcota</taxon>
        <taxon>Polyangia</taxon>
        <taxon>Nannocystales</taxon>
        <taxon>Nannocystaceae</taxon>
        <taxon>Enhygromyxa</taxon>
    </lineage>
</organism>
<evidence type="ECO:0000256" key="2">
    <source>
        <dbReference type="ARBA" id="ARBA00022723"/>
    </source>
</evidence>
<dbReference type="Pfam" id="PF00354">
    <property type="entry name" value="Pentaxin"/>
    <property type="match status" value="1"/>
</dbReference>
<dbReference type="PANTHER" id="PTHR19277">
    <property type="entry name" value="PENTRAXIN"/>
    <property type="match status" value="1"/>
</dbReference>
<comment type="cofactor">
    <cofactor evidence="1">
        <name>Ca(2+)</name>
        <dbReference type="ChEBI" id="CHEBI:29108"/>
    </cofactor>
</comment>
<dbReference type="SMART" id="SM00159">
    <property type="entry name" value="PTX"/>
    <property type="match status" value="1"/>
</dbReference>
<dbReference type="GO" id="GO:0046872">
    <property type="term" value="F:metal ion binding"/>
    <property type="evidence" value="ECO:0007669"/>
    <property type="project" value="UniProtKB-KW"/>
</dbReference>
<comment type="caution">
    <text evidence="8">The sequence shown here is derived from an EMBL/GenBank/DDBJ whole genome shotgun (WGS) entry which is preliminary data.</text>
</comment>
<evidence type="ECO:0000259" key="7">
    <source>
        <dbReference type="SMART" id="SM00159"/>
    </source>
</evidence>
<keyword evidence="4" id="KW-1015">Disulfide bond</keyword>
<dbReference type="PANTHER" id="PTHR19277:SF161">
    <property type="entry name" value="LAMININ G DOMAIN-CONTAINING PROTEIN"/>
    <property type="match status" value="1"/>
</dbReference>
<evidence type="ECO:0000256" key="1">
    <source>
        <dbReference type="ARBA" id="ARBA00001913"/>
    </source>
</evidence>
<evidence type="ECO:0000256" key="6">
    <source>
        <dbReference type="SAM" id="SignalP"/>
    </source>
</evidence>
<evidence type="ECO:0000313" key="8">
    <source>
        <dbReference type="EMBL" id="PRQ06868.1"/>
    </source>
</evidence>